<dbReference type="AlphaFoldDB" id="A0A4P9YZD7"/>
<protein>
    <recommendedName>
        <fullName evidence="3">Cyclin N-terminal domain-containing protein</fullName>
    </recommendedName>
</protein>
<dbReference type="Gene3D" id="1.10.472.10">
    <property type="entry name" value="Cyclin-like"/>
    <property type="match status" value="1"/>
</dbReference>
<keyword evidence="2" id="KW-1185">Reference proteome</keyword>
<evidence type="ECO:0000313" key="1">
    <source>
        <dbReference type="EMBL" id="RKP24771.1"/>
    </source>
</evidence>
<evidence type="ECO:0000313" key="2">
    <source>
        <dbReference type="Proteomes" id="UP000278143"/>
    </source>
</evidence>
<dbReference type="Proteomes" id="UP000278143">
    <property type="component" value="Unassembled WGS sequence"/>
</dbReference>
<sequence>MPAVGYATMNGGMAAQPNYYGQSQKRWSDVAAIHSTAAMVAGQLTPGRLMTDLCVVTLMTLHPNTRPGSERASSLRAFVQAVLDAAAVSADVVLLALYYLRKTAAAHDKEPLQQPQAAMVVDASGACVDGSDSTAPSSSSSSSYLSTSEDNAPATQLRVRFVAALTCAHKFDADAAYTTRTWADLGGLHPATVVRAERELLAQLEFALNVSRDALTSFREEISQWMLTSAAVDGQTSYVTVATAATAYEKPMSMPQPAFAYACQRMHGGMVLGRCGCVACVSYAAAATDTVSPSTSPSSLHAMWSAAHHQRSYSSGYDMPSWPATPTSALAFTATDDYFAASRYAYAHASAALQSGHGPFYPMPQPYQSQEASPVTYAAPAMMMPEPHTSASIWQTASNACYASSTHGNAAMVDYNTCFDTTLAANTAAISMMPQPVAFYAY</sequence>
<dbReference type="GO" id="GO:0019901">
    <property type="term" value="F:protein kinase binding"/>
    <property type="evidence" value="ECO:0007669"/>
    <property type="project" value="InterPro"/>
</dbReference>
<name>A0A4P9YZD7_9FUNG</name>
<dbReference type="InterPro" id="IPR013922">
    <property type="entry name" value="Cyclin_PHO80-like"/>
</dbReference>
<dbReference type="PANTHER" id="PTHR15615">
    <property type="match status" value="1"/>
</dbReference>
<gene>
    <name evidence="1" type="ORF">SYNPS1DRAFT_29480</name>
</gene>
<dbReference type="GO" id="GO:0016538">
    <property type="term" value="F:cyclin-dependent protein serine/threonine kinase regulator activity"/>
    <property type="evidence" value="ECO:0007669"/>
    <property type="project" value="TreeGrafter"/>
</dbReference>
<proteinExistence type="predicted"/>
<dbReference type="OrthoDB" id="244495at2759"/>
<evidence type="ECO:0008006" key="3">
    <source>
        <dbReference type="Google" id="ProtNLM"/>
    </source>
</evidence>
<accession>A0A4P9YZD7</accession>
<organism evidence="1 2">
    <name type="scientific">Syncephalis pseudoplumigaleata</name>
    <dbReference type="NCBI Taxonomy" id="1712513"/>
    <lineage>
        <taxon>Eukaryota</taxon>
        <taxon>Fungi</taxon>
        <taxon>Fungi incertae sedis</taxon>
        <taxon>Zoopagomycota</taxon>
        <taxon>Zoopagomycotina</taxon>
        <taxon>Zoopagomycetes</taxon>
        <taxon>Zoopagales</taxon>
        <taxon>Piptocephalidaceae</taxon>
        <taxon>Syncephalis</taxon>
    </lineage>
</organism>
<reference evidence="2" key="1">
    <citation type="journal article" date="2018" name="Nat. Microbiol.">
        <title>Leveraging single-cell genomics to expand the fungal tree of life.</title>
        <authorList>
            <person name="Ahrendt S.R."/>
            <person name="Quandt C.A."/>
            <person name="Ciobanu D."/>
            <person name="Clum A."/>
            <person name="Salamov A."/>
            <person name="Andreopoulos B."/>
            <person name="Cheng J.F."/>
            <person name="Woyke T."/>
            <person name="Pelin A."/>
            <person name="Henrissat B."/>
            <person name="Reynolds N.K."/>
            <person name="Benny G.L."/>
            <person name="Smith M.E."/>
            <person name="James T.Y."/>
            <person name="Grigoriev I.V."/>
        </authorList>
    </citation>
    <scope>NUCLEOTIDE SEQUENCE [LARGE SCALE GENOMIC DNA]</scope>
    <source>
        <strain evidence="2">Benny S71-1</strain>
    </source>
</reference>
<dbReference type="GO" id="GO:0000307">
    <property type="term" value="C:cyclin-dependent protein kinase holoenzyme complex"/>
    <property type="evidence" value="ECO:0007669"/>
    <property type="project" value="TreeGrafter"/>
</dbReference>
<dbReference type="GO" id="GO:0005634">
    <property type="term" value="C:nucleus"/>
    <property type="evidence" value="ECO:0007669"/>
    <property type="project" value="TreeGrafter"/>
</dbReference>
<dbReference type="EMBL" id="KZ990044">
    <property type="protein sequence ID" value="RKP24771.1"/>
    <property type="molecule type" value="Genomic_DNA"/>
</dbReference>
<dbReference type="CDD" id="cd20557">
    <property type="entry name" value="CYCLIN_ScPCL1-like"/>
    <property type="match status" value="1"/>
</dbReference>
<dbReference type="PANTHER" id="PTHR15615:SF27">
    <property type="entry name" value="PHO85 CYCLIN CLG1"/>
    <property type="match status" value="1"/>
</dbReference>